<accession>A0AAX3WDH2</accession>
<reference evidence="1" key="1">
    <citation type="journal article" date="2022" name="Biotechnol. Bioprocess Eng.">
        <title>Pan-genome Analysis Reveals Comparative Genomic Features of Central Metabolic Pathways in Methylorubrum extorquens.</title>
        <authorList>
            <person name="Lee G.M."/>
            <person name="Scott-Nevros Z.K."/>
            <person name="Lee S.-M."/>
            <person name="Kim D."/>
        </authorList>
    </citation>
    <scope>NUCLEOTIDE SEQUENCE</scope>
    <source>
        <strain evidence="1">ATCC 55366</strain>
    </source>
</reference>
<organism evidence="1 2">
    <name type="scientific">Methylorubrum extorquens</name>
    <name type="common">Methylobacterium dichloromethanicum</name>
    <name type="synonym">Methylobacterium extorquens</name>
    <dbReference type="NCBI Taxonomy" id="408"/>
    <lineage>
        <taxon>Bacteria</taxon>
        <taxon>Pseudomonadati</taxon>
        <taxon>Pseudomonadota</taxon>
        <taxon>Alphaproteobacteria</taxon>
        <taxon>Hyphomicrobiales</taxon>
        <taxon>Methylobacteriaceae</taxon>
        <taxon>Methylorubrum</taxon>
    </lineage>
</organism>
<proteinExistence type="predicted"/>
<evidence type="ECO:0000313" key="2">
    <source>
        <dbReference type="Proteomes" id="UP001223720"/>
    </source>
</evidence>
<dbReference type="RefSeq" id="WP_265221620.1">
    <property type="nucleotide sequence ID" value="NZ_CP073633.1"/>
</dbReference>
<dbReference type="Proteomes" id="UP001223720">
    <property type="component" value="Chromosome"/>
</dbReference>
<name>A0AAX3WDH2_METEX</name>
<evidence type="ECO:0000313" key="1">
    <source>
        <dbReference type="EMBL" id="WHQ68084.1"/>
    </source>
</evidence>
<dbReference type="AlphaFoldDB" id="A0AAX3WDH2"/>
<gene>
    <name evidence="1" type="ORF">KEC54_17020</name>
</gene>
<protein>
    <submittedName>
        <fullName evidence="1">Uncharacterized protein</fullName>
    </submittedName>
</protein>
<dbReference type="EMBL" id="CP073633">
    <property type="protein sequence ID" value="WHQ68084.1"/>
    <property type="molecule type" value="Genomic_DNA"/>
</dbReference>
<sequence length="56" mass="6213">MKRVFLTSTPSHRNAYDLFDGCWASDLSERVPDLIRVLGHHGLTETTTPTSGTARP</sequence>